<dbReference type="Pfam" id="PF04359">
    <property type="entry name" value="DUF493"/>
    <property type="match status" value="1"/>
</dbReference>
<gene>
    <name evidence="1" type="ORF">ENS31_00085</name>
</gene>
<evidence type="ECO:0000313" key="1">
    <source>
        <dbReference type="EMBL" id="HFI89907.1"/>
    </source>
</evidence>
<dbReference type="SUPFAM" id="SSF117991">
    <property type="entry name" value="YbeD/HP0495-like"/>
    <property type="match status" value="1"/>
</dbReference>
<comment type="caution">
    <text evidence="1">The sequence shown here is derived from an EMBL/GenBank/DDBJ whole genome shotgun (WGS) entry which is preliminary data.</text>
</comment>
<sequence length="88" mass="10052">MILDENSNRPEIEYPCNWDYKIIGTDVSEMVKVIEEVVGDLTYDITPSNISKKGNYFSLNLTVFVPSEIVRDIIFQKLSASAFVKIVF</sequence>
<dbReference type="EMBL" id="DSUJ01000002">
    <property type="protein sequence ID" value="HFI89907.1"/>
    <property type="molecule type" value="Genomic_DNA"/>
</dbReference>
<dbReference type="InterPro" id="IPR007454">
    <property type="entry name" value="UPF0250_YbeD-like"/>
</dbReference>
<accession>A0A7V2ZHA6</accession>
<reference evidence="1" key="1">
    <citation type="journal article" date="2020" name="mSystems">
        <title>Genome- and Community-Level Interaction Insights into Carbon Utilization and Element Cycling Functions of Hydrothermarchaeota in Hydrothermal Sediment.</title>
        <authorList>
            <person name="Zhou Z."/>
            <person name="Liu Y."/>
            <person name="Xu W."/>
            <person name="Pan J."/>
            <person name="Luo Z.H."/>
            <person name="Li M."/>
        </authorList>
    </citation>
    <scope>NUCLEOTIDE SEQUENCE [LARGE SCALE GENOMIC DNA]</scope>
    <source>
        <strain evidence="1">SpSt-479</strain>
    </source>
</reference>
<dbReference type="Gene3D" id="3.30.70.260">
    <property type="match status" value="1"/>
</dbReference>
<protein>
    <submittedName>
        <fullName evidence="1">DUF493 domain-containing protein</fullName>
    </submittedName>
</protein>
<organism evidence="1">
    <name type="scientific">Ignavibacterium album</name>
    <dbReference type="NCBI Taxonomy" id="591197"/>
    <lineage>
        <taxon>Bacteria</taxon>
        <taxon>Pseudomonadati</taxon>
        <taxon>Ignavibacteriota</taxon>
        <taxon>Ignavibacteria</taxon>
        <taxon>Ignavibacteriales</taxon>
        <taxon>Ignavibacteriaceae</taxon>
        <taxon>Ignavibacterium</taxon>
    </lineage>
</organism>
<dbReference type="AlphaFoldDB" id="A0A7V2ZHA6"/>
<name>A0A7V2ZHA6_9BACT</name>
<dbReference type="InterPro" id="IPR027471">
    <property type="entry name" value="YbeD-like_sf"/>
</dbReference>
<proteinExistence type="predicted"/>